<keyword evidence="2" id="KW-1185">Reference proteome</keyword>
<organism evidence="1 2">
    <name type="scientific">Daphnia pulex</name>
    <name type="common">Water flea</name>
    <dbReference type="NCBI Taxonomy" id="6669"/>
    <lineage>
        <taxon>Eukaryota</taxon>
        <taxon>Metazoa</taxon>
        <taxon>Ecdysozoa</taxon>
        <taxon>Arthropoda</taxon>
        <taxon>Crustacea</taxon>
        <taxon>Branchiopoda</taxon>
        <taxon>Diplostraca</taxon>
        <taxon>Cladocera</taxon>
        <taxon>Anomopoda</taxon>
        <taxon>Daphniidae</taxon>
        <taxon>Daphnia</taxon>
    </lineage>
</organism>
<dbReference type="HOGENOM" id="CLU_2981171_0_0_1"/>
<sequence length="58" mass="6842">MVDESSNEVAAHLWKTLSEDEVQVKCSPFRFLHCQINRSAQSLIETDTEEDIWWPDEF</sequence>
<dbReference type="Proteomes" id="UP000000305">
    <property type="component" value="Unassembled WGS sequence"/>
</dbReference>
<reference evidence="1 2" key="1">
    <citation type="journal article" date="2011" name="Science">
        <title>The ecoresponsive genome of Daphnia pulex.</title>
        <authorList>
            <person name="Colbourne J.K."/>
            <person name="Pfrender M.E."/>
            <person name="Gilbert D."/>
            <person name="Thomas W.K."/>
            <person name="Tucker A."/>
            <person name="Oakley T.H."/>
            <person name="Tokishita S."/>
            <person name="Aerts A."/>
            <person name="Arnold G.J."/>
            <person name="Basu M.K."/>
            <person name="Bauer D.J."/>
            <person name="Caceres C.E."/>
            <person name="Carmel L."/>
            <person name="Casola C."/>
            <person name="Choi J.H."/>
            <person name="Detter J.C."/>
            <person name="Dong Q."/>
            <person name="Dusheyko S."/>
            <person name="Eads B.D."/>
            <person name="Frohlich T."/>
            <person name="Geiler-Samerotte K.A."/>
            <person name="Gerlach D."/>
            <person name="Hatcher P."/>
            <person name="Jogdeo S."/>
            <person name="Krijgsveld J."/>
            <person name="Kriventseva E.V."/>
            <person name="Kultz D."/>
            <person name="Laforsch C."/>
            <person name="Lindquist E."/>
            <person name="Lopez J."/>
            <person name="Manak J.R."/>
            <person name="Muller J."/>
            <person name="Pangilinan J."/>
            <person name="Patwardhan R.P."/>
            <person name="Pitluck S."/>
            <person name="Pritham E.J."/>
            <person name="Rechtsteiner A."/>
            <person name="Rho M."/>
            <person name="Rogozin I.B."/>
            <person name="Sakarya O."/>
            <person name="Salamov A."/>
            <person name="Schaack S."/>
            <person name="Shapiro H."/>
            <person name="Shiga Y."/>
            <person name="Skalitzky C."/>
            <person name="Smith Z."/>
            <person name="Souvorov A."/>
            <person name="Sung W."/>
            <person name="Tang Z."/>
            <person name="Tsuchiya D."/>
            <person name="Tu H."/>
            <person name="Vos H."/>
            <person name="Wang M."/>
            <person name="Wolf Y.I."/>
            <person name="Yamagata H."/>
            <person name="Yamada T."/>
            <person name="Ye Y."/>
            <person name="Shaw J.R."/>
            <person name="Andrews J."/>
            <person name="Crease T.J."/>
            <person name="Tang H."/>
            <person name="Lucas S.M."/>
            <person name="Robertson H.M."/>
            <person name="Bork P."/>
            <person name="Koonin E.V."/>
            <person name="Zdobnov E.M."/>
            <person name="Grigoriev I.V."/>
            <person name="Lynch M."/>
            <person name="Boore J.L."/>
        </authorList>
    </citation>
    <scope>NUCLEOTIDE SEQUENCE [LARGE SCALE GENOMIC DNA]</scope>
</reference>
<proteinExistence type="predicted"/>
<name>E9FW85_DAPPU</name>
<dbReference type="KEGG" id="dpx:DAPPUDRAFT_233965"/>
<dbReference type="AlphaFoldDB" id="E9FW85"/>
<evidence type="ECO:0000313" key="2">
    <source>
        <dbReference type="Proteomes" id="UP000000305"/>
    </source>
</evidence>
<protein>
    <submittedName>
        <fullName evidence="1">Uncharacterized protein</fullName>
    </submittedName>
</protein>
<gene>
    <name evidence="1" type="ORF">DAPPUDRAFT_233965</name>
</gene>
<dbReference type="EMBL" id="GL732525">
    <property type="protein sequence ID" value="EFX88682.1"/>
    <property type="molecule type" value="Genomic_DNA"/>
</dbReference>
<dbReference type="PhylomeDB" id="E9FW85"/>
<accession>E9FW85</accession>
<dbReference type="InParanoid" id="E9FW85"/>
<evidence type="ECO:0000313" key="1">
    <source>
        <dbReference type="EMBL" id="EFX88682.1"/>
    </source>
</evidence>